<dbReference type="RefSeq" id="WP_210536765.1">
    <property type="nucleotide sequence ID" value="NZ_JAGKTC010000002.1"/>
</dbReference>
<evidence type="ECO:0000256" key="18">
    <source>
        <dbReference type="RuleBase" id="RU003938"/>
    </source>
</evidence>
<keyword evidence="17" id="KW-1208">Phospholipid metabolism</keyword>
<evidence type="ECO:0000256" key="9">
    <source>
        <dbReference type="ARBA" id="ARBA00022516"/>
    </source>
</evidence>
<gene>
    <name evidence="20" type="ORF">J5837_10895</name>
</gene>
<keyword evidence="21" id="KW-1185">Reference proteome</keyword>
<evidence type="ECO:0000256" key="3">
    <source>
        <dbReference type="ARBA" id="ARBA00005119"/>
    </source>
</evidence>
<evidence type="ECO:0000256" key="19">
    <source>
        <dbReference type="SAM" id="Phobius"/>
    </source>
</evidence>
<keyword evidence="10 18" id="KW-0808">Transferase</keyword>
<accession>A0A940X3F5</accession>
<reference evidence="20" key="1">
    <citation type="journal article" date="2016" name="Int. J. Syst. Evol. Microbiol.">
        <title>Pseudoxanthomonas helianthi sp. nov., isolated from roots of Jerusalem artichoke (Helianthus tuberosus).</title>
        <authorList>
            <person name="Kittiwongwattana C."/>
            <person name="Thawai C."/>
        </authorList>
    </citation>
    <scope>NUCLEOTIDE SEQUENCE</scope>
    <source>
        <strain evidence="20">110414</strain>
    </source>
</reference>
<evidence type="ECO:0000256" key="2">
    <source>
        <dbReference type="ARBA" id="ARBA00004651"/>
    </source>
</evidence>
<evidence type="ECO:0000256" key="7">
    <source>
        <dbReference type="ARBA" id="ARBA00019373"/>
    </source>
</evidence>
<feature type="transmembrane region" description="Helical" evidence="19">
    <location>
        <begin position="156"/>
        <end position="175"/>
    </location>
</feature>
<keyword evidence="14" id="KW-0443">Lipid metabolism</keyword>
<keyword evidence="9" id="KW-0444">Lipid biosynthesis</keyword>
<evidence type="ECO:0000256" key="12">
    <source>
        <dbReference type="ARBA" id="ARBA00022695"/>
    </source>
</evidence>
<proteinExistence type="inferred from homology"/>
<feature type="transmembrane region" description="Helical" evidence="19">
    <location>
        <begin position="196"/>
        <end position="219"/>
    </location>
</feature>
<dbReference type="InterPro" id="IPR000374">
    <property type="entry name" value="PC_trans"/>
</dbReference>
<evidence type="ECO:0000313" key="20">
    <source>
        <dbReference type="EMBL" id="MBP3984920.1"/>
    </source>
</evidence>
<dbReference type="GO" id="GO:0016024">
    <property type="term" value="P:CDP-diacylglycerol biosynthetic process"/>
    <property type="evidence" value="ECO:0007669"/>
    <property type="project" value="TreeGrafter"/>
</dbReference>
<evidence type="ECO:0000256" key="4">
    <source>
        <dbReference type="ARBA" id="ARBA00005189"/>
    </source>
</evidence>
<feature type="transmembrane region" description="Helical" evidence="19">
    <location>
        <begin position="225"/>
        <end position="245"/>
    </location>
</feature>
<comment type="pathway">
    <text evidence="3 18">Phospholipid metabolism; CDP-diacylglycerol biosynthesis; CDP-diacylglycerol from sn-glycerol 3-phosphate: step 3/3.</text>
</comment>
<keyword evidence="15 19" id="KW-0472">Membrane</keyword>
<evidence type="ECO:0000256" key="13">
    <source>
        <dbReference type="ARBA" id="ARBA00022989"/>
    </source>
</evidence>
<dbReference type="PROSITE" id="PS01315">
    <property type="entry name" value="CDS"/>
    <property type="match status" value="1"/>
</dbReference>
<comment type="pathway">
    <text evidence="4">Lipid metabolism.</text>
</comment>
<feature type="transmembrane region" description="Helical" evidence="19">
    <location>
        <begin position="114"/>
        <end position="136"/>
    </location>
</feature>
<evidence type="ECO:0000256" key="6">
    <source>
        <dbReference type="ARBA" id="ARBA00012487"/>
    </source>
</evidence>
<feature type="transmembrane region" description="Helical" evidence="19">
    <location>
        <begin position="56"/>
        <end position="73"/>
    </location>
</feature>
<keyword evidence="12 18" id="KW-0548">Nucleotidyltransferase</keyword>
<evidence type="ECO:0000256" key="8">
    <source>
        <dbReference type="ARBA" id="ARBA00022475"/>
    </source>
</evidence>
<dbReference type="EC" id="2.7.7.41" evidence="6 18"/>
<evidence type="ECO:0000256" key="17">
    <source>
        <dbReference type="ARBA" id="ARBA00023264"/>
    </source>
</evidence>
<evidence type="ECO:0000313" key="21">
    <source>
        <dbReference type="Proteomes" id="UP000673447"/>
    </source>
</evidence>
<dbReference type="PANTHER" id="PTHR46382">
    <property type="entry name" value="PHOSPHATIDATE CYTIDYLYLTRANSFERASE"/>
    <property type="match status" value="1"/>
</dbReference>
<keyword evidence="13 19" id="KW-1133">Transmembrane helix</keyword>
<comment type="subcellular location">
    <subcellularLocation>
        <location evidence="2">Cell membrane</location>
        <topology evidence="2">Multi-pass membrane protein</topology>
    </subcellularLocation>
</comment>
<name>A0A940X3F5_9GAMM</name>
<feature type="transmembrane region" description="Helical" evidence="19">
    <location>
        <begin position="28"/>
        <end position="44"/>
    </location>
</feature>
<dbReference type="Pfam" id="PF01148">
    <property type="entry name" value="CTP_transf_1"/>
    <property type="match status" value="1"/>
</dbReference>
<dbReference type="Proteomes" id="UP000673447">
    <property type="component" value="Unassembled WGS sequence"/>
</dbReference>
<dbReference type="EMBL" id="JAGKTC010000002">
    <property type="protein sequence ID" value="MBP3984920.1"/>
    <property type="molecule type" value="Genomic_DNA"/>
</dbReference>
<feature type="transmembrane region" description="Helical" evidence="19">
    <location>
        <begin position="79"/>
        <end position="102"/>
    </location>
</feature>
<reference evidence="20" key="2">
    <citation type="submission" date="2021-03" db="EMBL/GenBank/DDBJ databases">
        <authorList>
            <person name="Cao W."/>
        </authorList>
    </citation>
    <scope>NUCLEOTIDE SEQUENCE</scope>
    <source>
        <strain evidence="20">110414</strain>
    </source>
</reference>
<evidence type="ECO:0000256" key="5">
    <source>
        <dbReference type="ARBA" id="ARBA00010185"/>
    </source>
</evidence>
<comment type="similarity">
    <text evidence="5 18">Belongs to the CDS family.</text>
</comment>
<dbReference type="GO" id="GO:0004605">
    <property type="term" value="F:phosphatidate cytidylyltransferase activity"/>
    <property type="evidence" value="ECO:0007669"/>
    <property type="project" value="UniProtKB-EC"/>
</dbReference>
<evidence type="ECO:0000256" key="1">
    <source>
        <dbReference type="ARBA" id="ARBA00001698"/>
    </source>
</evidence>
<evidence type="ECO:0000256" key="15">
    <source>
        <dbReference type="ARBA" id="ARBA00023136"/>
    </source>
</evidence>
<dbReference type="GO" id="GO:0005886">
    <property type="term" value="C:plasma membrane"/>
    <property type="evidence" value="ECO:0007669"/>
    <property type="project" value="UniProtKB-SubCell"/>
</dbReference>
<organism evidence="20 21">
    <name type="scientific">Pseudoxanthomonas helianthi</name>
    <dbReference type="NCBI Taxonomy" id="1453541"/>
    <lineage>
        <taxon>Bacteria</taxon>
        <taxon>Pseudomonadati</taxon>
        <taxon>Pseudomonadota</taxon>
        <taxon>Gammaproteobacteria</taxon>
        <taxon>Lysobacterales</taxon>
        <taxon>Lysobacteraceae</taxon>
        <taxon>Pseudoxanthomonas</taxon>
    </lineage>
</organism>
<keyword evidence="8" id="KW-1003">Cell membrane</keyword>
<comment type="catalytic activity">
    <reaction evidence="1 18">
        <text>a 1,2-diacyl-sn-glycero-3-phosphate + CTP + H(+) = a CDP-1,2-diacyl-sn-glycerol + diphosphate</text>
        <dbReference type="Rhea" id="RHEA:16229"/>
        <dbReference type="ChEBI" id="CHEBI:15378"/>
        <dbReference type="ChEBI" id="CHEBI:33019"/>
        <dbReference type="ChEBI" id="CHEBI:37563"/>
        <dbReference type="ChEBI" id="CHEBI:58332"/>
        <dbReference type="ChEBI" id="CHEBI:58608"/>
        <dbReference type="EC" id="2.7.7.41"/>
    </reaction>
</comment>
<evidence type="ECO:0000256" key="14">
    <source>
        <dbReference type="ARBA" id="ARBA00023098"/>
    </source>
</evidence>
<dbReference type="PANTHER" id="PTHR46382:SF1">
    <property type="entry name" value="PHOSPHATIDATE CYTIDYLYLTRANSFERASE"/>
    <property type="match status" value="1"/>
</dbReference>
<protein>
    <recommendedName>
        <fullName evidence="7 18">Phosphatidate cytidylyltransferase</fullName>
        <ecNumber evidence="6 18">2.7.7.41</ecNumber>
    </recommendedName>
</protein>
<keyword evidence="11 18" id="KW-0812">Transmembrane</keyword>
<comment type="caution">
    <text evidence="20">The sequence shown here is derived from an EMBL/GenBank/DDBJ whole genome shotgun (WGS) entry which is preliminary data.</text>
</comment>
<sequence>MTKTRVLAALVMIPFAIAGILLLPTQWLLVAAALVFLVALWEWFKLAEVDDTLARTVLLVANLLLMVLLVWASRDSSGFSPVLFQLVILVGTVWWLFALLWLRFPRFASDHETWARMFKLAAGTLSVVPAWCALGLIHVQDADPTGVADIRQGHVWLLAALAIVWAADSGAYFAGRHFGGKLVRRKLAPNISPNKTWEGVLGGLFAGVGVGLLLASFAGLTVAQVPAMAGLAAVTVLASVVGDLFESLLKRHVGAKDSSNLIPGHGGVLDRLDGVFAALPVFALGKDLLGL</sequence>
<keyword evidence="16" id="KW-0594">Phospholipid biosynthesis</keyword>
<evidence type="ECO:0000256" key="16">
    <source>
        <dbReference type="ARBA" id="ARBA00023209"/>
    </source>
</evidence>
<evidence type="ECO:0000256" key="10">
    <source>
        <dbReference type="ARBA" id="ARBA00022679"/>
    </source>
</evidence>
<evidence type="ECO:0000256" key="11">
    <source>
        <dbReference type="ARBA" id="ARBA00022692"/>
    </source>
</evidence>
<dbReference type="AlphaFoldDB" id="A0A940X3F5"/>